<organism evidence="2 3">
    <name type="scientific">Porites lobata</name>
    <dbReference type="NCBI Taxonomy" id="104759"/>
    <lineage>
        <taxon>Eukaryota</taxon>
        <taxon>Metazoa</taxon>
        <taxon>Cnidaria</taxon>
        <taxon>Anthozoa</taxon>
        <taxon>Hexacorallia</taxon>
        <taxon>Scleractinia</taxon>
        <taxon>Fungiina</taxon>
        <taxon>Poritidae</taxon>
        <taxon>Porites</taxon>
    </lineage>
</organism>
<name>A0ABN8SCC3_9CNID</name>
<dbReference type="PROSITE" id="PS50005">
    <property type="entry name" value="TPR"/>
    <property type="match status" value="2"/>
</dbReference>
<evidence type="ECO:0000313" key="3">
    <source>
        <dbReference type="Proteomes" id="UP001159405"/>
    </source>
</evidence>
<dbReference type="Gene3D" id="1.25.40.10">
    <property type="entry name" value="Tetratricopeptide repeat domain"/>
    <property type="match status" value="2"/>
</dbReference>
<dbReference type="PANTHER" id="PTHR10098">
    <property type="entry name" value="RAPSYN-RELATED"/>
    <property type="match status" value="1"/>
</dbReference>
<comment type="caution">
    <text evidence="2">The sequence shown here is derived from an EMBL/GenBank/DDBJ whole genome shotgun (WGS) entry which is preliminary data.</text>
</comment>
<gene>
    <name evidence="2" type="ORF">PLOB_00038555</name>
</gene>
<evidence type="ECO:0008006" key="4">
    <source>
        <dbReference type="Google" id="ProtNLM"/>
    </source>
</evidence>
<dbReference type="PROSITE" id="PS50293">
    <property type="entry name" value="TPR_REGION"/>
    <property type="match status" value="1"/>
</dbReference>
<reference evidence="2 3" key="1">
    <citation type="submission" date="2022-05" db="EMBL/GenBank/DDBJ databases">
        <authorList>
            <consortium name="Genoscope - CEA"/>
            <person name="William W."/>
        </authorList>
    </citation>
    <scope>NUCLEOTIDE SEQUENCE [LARGE SCALE GENOMIC DNA]</scope>
</reference>
<keyword evidence="1" id="KW-0802">TPR repeat</keyword>
<protein>
    <recommendedName>
        <fullName evidence="4">Tetratricopeptide repeat protein 28</fullName>
    </recommendedName>
</protein>
<dbReference type="Pfam" id="PF13424">
    <property type="entry name" value="TPR_12"/>
    <property type="match status" value="2"/>
</dbReference>
<feature type="repeat" description="TPR" evidence="1">
    <location>
        <begin position="216"/>
        <end position="249"/>
    </location>
</feature>
<dbReference type="PANTHER" id="PTHR10098:SF106">
    <property type="entry name" value="TETRATRICOPEPTIDE REPEAT PROTEIN 28-LIKE PROTEIN"/>
    <property type="match status" value="1"/>
</dbReference>
<dbReference type="Proteomes" id="UP001159405">
    <property type="component" value="Unassembled WGS sequence"/>
</dbReference>
<dbReference type="SMART" id="SM00028">
    <property type="entry name" value="TPR"/>
    <property type="match status" value="5"/>
</dbReference>
<evidence type="ECO:0000256" key="1">
    <source>
        <dbReference type="PROSITE-ProRule" id="PRU00339"/>
    </source>
</evidence>
<dbReference type="EMBL" id="CALNXK010000578">
    <property type="protein sequence ID" value="CAH3187932.1"/>
    <property type="molecule type" value="Genomic_DNA"/>
</dbReference>
<feature type="non-terminal residue" evidence="2">
    <location>
        <position position="322"/>
    </location>
</feature>
<dbReference type="SUPFAM" id="SSF48452">
    <property type="entry name" value="TPR-like"/>
    <property type="match status" value="2"/>
</dbReference>
<dbReference type="InterPro" id="IPR019734">
    <property type="entry name" value="TPR_rpt"/>
</dbReference>
<keyword evidence="3" id="KW-1185">Reference proteome</keyword>
<feature type="repeat" description="TPR" evidence="1">
    <location>
        <begin position="256"/>
        <end position="289"/>
    </location>
</feature>
<accession>A0ABN8SCC3</accession>
<proteinExistence type="predicted"/>
<evidence type="ECO:0000313" key="2">
    <source>
        <dbReference type="EMBL" id="CAH3187932.1"/>
    </source>
</evidence>
<sequence length="322" mass="35710">MTQSGIGAARETDVAALSSGQSLDFDDDTLKAIAEVYMTEGNEASLKEDYSNAIHFYTEGIKVNCKDQDLKAKLYSNRAYANLLFGNYIYSLVDAKVATDMRPLSVIPIIAGVQALTRLNLFKLAITWCDRGLAIETENTTLMELRKLATDMDNESCGEGKRKQEQPDSTSRVKDCLCNYHLGMKALKGGDYKTARYYFELALKEAREIGNKDSKGTAYNNLGNAYHDLGDLQKAIECFQLSLSIAEKTGNKNSEETAYNKLGDAYRHLGDLQKAIECFQLSISIAEKTGNKNSEGRAYNNLGLVYHDLGDLQKAIECFQLS</sequence>
<dbReference type="InterPro" id="IPR011990">
    <property type="entry name" value="TPR-like_helical_dom_sf"/>
</dbReference>